<dbReference type="PANTHER" id="PTHR22835:SF659">
    <property type="entry name" value="GDSL LIPASE_ACYLHYDROLASE, PUTATIVE (AFU_ORTHOLOGUE AFUA_2G00510)-RELATED"/>
    <property type="match status" value="1"/>
</dbReference>
<sequence length="383" mass="43082">MEYQSMSVSQAFQLIALLSLITLHLVHGKVNNTHGCYRAIYSFGDSLTDTGNLLSLISSPALFAPIKYLPYGETYFQKPTGRSSDGRLLVDFLAEACELPYLPPSLDKDANFNSGVNFAVAGATANNASFFVQRDITINIPPWSLDTQIQAFKYFKKFYCDRTPDCKDHFENALFLVGEIGGNDYNYLFLEGSSMEEIKIFVPFVVQRIRAAIETLIQENAKKFIVPGNLPIGCSPSYLSLYQSNSSSDFDSIGCLINFNNFSQYGNNLLQTMLKDVQKQYPNVSIVYADYYSAAMEIFKNPWKYGFQCDILRVCCGKGGKYNYSPPLSCDLNAALCTNPNQYFHWDGIHPTEAAYRTIANMFLHGTFTTPPLHLVDKDVYKF</sequence>
<evidence type="ECO:0000313" key="6">
    <source>
        <dbReference type="EMBL" id="JAG87137.1"/>
    </source>
</evidence>
<evidence type="ECO:0000256" key="1">
    <source>
        <dbReference type="ARBA" id="ARBA00008668"/>
    </source>
</evidence>
<dbReference type="CDD" id="cd01837">
    <property type="entry name" value="SGNH_plant_lipase_like"/>
    <property type="match status" value="1"/>
</dbReference>
<dbReference type="InterPro" id="IPR035669">
    <property type="entry name" value="SGNH_plant_lipase-like"/>
</dbReference>
<dbReference type="SUPFAM" id="SSF52266">
    <property type="entry name" value="SGNH hydrolase"/>
    <property type="match status" value="1"/>
</dbReference>
<evidence type="ECO:0000256" key="3">
    <source>
        <dbReference type="ARBA" id="ARBA00022801"/>
    </source>
</evidence>
<organism evidence="6">
    <name type="scientific">Wollemia nobilis</name>
    <dbReference type="NCBI Taxonomy" id="56998"/>
    <lineage>
        <taxon>Eukaryota</taxon>
        <taxon>Viridiplantae</taxon>
        <taxon>Streptophyta</taxon>
        <taxon>Embryophyta</taxon>
        <taxon>Tracheophyta</taxon>
        <taxon>Spermatophyta</taxon>
        <taxon>Pinopsida</taxon>
        <taxon>Pinidae</taxon>
        <taxon>Conifers II</taxon>
        <taxon>Araucariales</taxon>
        <taxon>Araucariaceae</taxon>
        <taxon>Wollemia</taxon>
    </lineage>
</organism>
<dbReference type="GO" id="GO:0016788">
    <property type="term" value="F:hydrolase activity, acting on ester bonds"/>
    <property type="evidence" value="ECO:0007669"/>
    <property type="project" value="InterPro"/>
</dbReference>
<feature type="chain" id="PRO_5002203287" evidence="5">
    <location>
        <begin position="29"/>
        <end position="383"/>
    </location>
</feature>
<dbReference type="InterPro" id="IPR001087">
    <property type="entry name" value="GDSL"/>
</dbReference>
<dbReference type="AlphaFoldDB" id="A0A0C9S520"/>
<evidence type="ECO:0000256" key="5">
    <source>
        <dbReference type="SAM" id="SignalP"/>
    </source>
</evidence>
<evidence type="ECO:0000256" key="4">
    <source>
        <dbReference type="ARBA" id="ARBA00023180"/>
    </source>
</evidence>
<protein>
    <submittedName>
        <fullName evidence="6">TSA: Wollemia nobilis Ref_Wollemi_Transcript_13455_1450 transcribed RNA sequence</fullName>
    </submittedName>
</protein>
<dbReference type="InterPro" id="IPR036514">
    <property type="entry name" value="SGNH_hydro_sf"/>
</dbReference>
<accession>A0A0C9S520</accession>
<keyword evidence="2 5" id="KW-0732">Signal</keyword>
<comment type="similarity">
    <text evidence="1">Belongs to the 'GDSL' lipolytic enzyme family.</text>
</comment>
<dbReference type="Pfam" id="PF00657">
    <property type="entry name" value="Lipase_GDSL"/>
    <property type="match status" value="1"/>
</dbReference>
<dbReference type="Gene3D" id="3.40.50.1110">
    <property type="entry name" value="SGNH hydrolase"/>
    <property type="match status" value="1"/>
</dbReference>
<keyword evidence="3" id="KW-0378">Hydrolase</keyword>
<keyword evidence="4" id="KW-0325">Glycoprotein</keyword>
<dbReference type="PANTHER" id="PTHR22835">
    <property type="entry name" value="ZINC FINGER FYVE DOMAIN CONTAINING PROTEIN"/>
    <property type="match status" value="1"/>
</dbReference>
<evidence type="ECO:0000256" key="2">
    <source>
        <dbReference type="ARBA" id="ARBA00022729"/>
    </source>
</evidence>
<name>A0A0C9S520_9CONI</name>
<feature type="signal peptide" evidence="5">
    <location>
        <begin position="1"/>
        <end position="28"/>
    </location>
</feature>
<proteinExistence type="inferred from homology"/>
<dbReference type="EMBL" id="GCHU01013378">
    <property type="protein sequence ID" value="JAG87137.1"/>
    <property type="molecule type" value="Transcribed_RNA"/>
</dbReference>
<reference evidence="6" key="1">
    <citation type="submission" date="2015-02" db="EMBL/GenBank/DDBJ databases">
        <title>A transcriptome of Wollemia nobilis - a relic of Gondwana.</title>
        <authorList>
            <person name="Chia J.Y."/>
            <person name="Leong Y.S."/>
            <person name="Abdul Karim S."/>
            <person name="Wan Azmi N."/>
            <person name="Hercus R."/>
            <person name="Croft L."/>
        </authorList>
    </citation>
    <scope>NUCLEOTIDE SEQUENCE</scope>
    <source>
        <strain evidence="6">MaeBrown</strain>
        <tissue evidence="6">Leaf</tissue>
    </source>
</reference>